<sequence length="178" mass="19169">MYDSQGEGNESDSATETFNKQQSTSEKQKLSETDRKSSHVDKRSTKKSLEESANNHDTNADTQRNMSDNSNSSSRSSGRNRDSSPSGQRTASDHETLASSAPTADDSTQSKNVESRSDLASKLSVKPGGNSAYAGKKGYSTCYDGSSRVTTDEELAAARERYLARKAAGIHAEIVESD</sequence>
<evidence type="ECO:0000313" key="2">
    <source>
        <dbReference type="Proteomes" id="UP000050795"/>
    </source>
</evidence>
<dbReference type="Proteomes" id="UP000050795">
    <property type="component" value="Unassembled WGS sequence"/>
</dbReference>
<evidence type="ECO:0000313" key="3">
    <source>
        <dbReference type="WBParaSite" id="TREG1_1280.1"/>
    </source>
</evidence>
<evidence type="ECO:0000256" key="1">
    <source>
        <dbReference type="SAM" id="MobiDB-lite"/>
    </source>
</evidence>
<feature type="compositionally biased region" description="Low complexity" evidence="1">
    <location>
        <begin position="64"/>
        <end position="87"/>
    </location>
</feature>
<feature type="compositionally biased region" description="Polar residues" evidence="1">
    <location>
        <begin position="1"/>
        <end position="25"/>
    </location>
</feature>
<proteinExistence type="predicted"/>
<organism evidence="2 3">
    <name type="scientific">Trichobilharzia regenti</name>
    <name type="common">Nasal bird schistosome</name>
    <dbReference type="NCBI Taxonomy" id="157069"/>
    <lineage>
        <taxon>Eukaryota</taxon>
        <taxon>Metazoa</taxon>
        <taxon>Spiralia</taxon>
        <taxon>Lophotrochozoa</taxon>
        <taxon>Platyhelminthes</taxon>
        <taxon>Trematoda</taxon>
        <taxon>Digenea</taxon>
        <taxon>Strigeidida</taxon>
        <taxon>Schistosomatoidea</taxon>
        <taxon>Schistosomatidae</taxon>
        <taxon>Trichobilharzia</taxon>
    </lineage>
</organism>
<name>A0AA85IWV6_TRIRE</name>
<accession>A0AA85IWV6</accession>
<dbReference type="AlphaFoldDB" id="A0AA85IWV6"/>
<reference evidence="2" key="1">
    <citation type="submission" date="2022-06" db="EMBL/GenBank/DDBJ databases">
        <authorList>
            <person name="Berger JAMES D."/>
            <person name="Berger JAMES D."/>
        </authorList>
    </citation>
    <scope>NUCLEOTIDE SEQUENCE [LARGE SCALE GENOMIC DNA]</scope>
</reference>
<keyword evidence="2" id="KW-1185">Reference proteome</keyword>
<feature type="region of interest" description="Disordered" evidence="1">
    <location>
        <begin position="1"/>
        <end position="139"/>
    </location>
</feature>
<reference evidence="3" key="2">
    <citation type="submission" date="2023-11" db="UniProtKB">
        <authorList>
            <consortium name="WormBaseParasite"/>
        </authorList>
    </citation>
    <scope>IDENTIFICATION</scope>
</reference>
<feature type="compositionally biased region" description="Polar residues" evidence="1">
    <location>
        <begin position="97"/>
        <end position="112"/>
    </location>
</feature>
<feature type="compositionally biased region" description="Basic and acidic residues" evidence="1">
    <location>
        <begin position="26"/>
        <end position="54"/>
    </location>
</feature>
<protein>
    <submittedName>
        <fullName evidence="3">Uncharacterized protein</fullName>
    </submittedName>
</protein>
<dbReference type="WBParaSite" id="TREG1_1280.1">
    <property type="protein sequence ID" value="TREG1_1280.1"/>
    <property type="gene ID" value="TREG1_1280"/>
</dbReference>